<dbReference type="STRING" id="1246637.MTBBW1_1260036"/>
<sequence length="77" mass="8817">MSNFPVFSLPLNKYRFPEKYFGILNSEGQPQGIAHTLLANLIIWNSIGHMSFHYCITKDRTKLTLNTKSKGIFTVNL</sequence>
<reference evidence="1 2" key="1">
    <citation type="submission" date="2017-03" db="EMBL/GenBank/DDBJ databases">
        <authorList>
            <person name="Afonso C.L."/>
            <person name="Miller P.J."/>
            <person name="Scott M.A."/>
            <person name="Spackman E."/>
            <person name="Goraichik I."/>
            <person name="Dimitrov K.M."/>
            <person name="Suarez D.L."/>
            <person name="Swayne D.E."/>
        </authorList>
    </citation>
    <scope>NUCLEOTIDE SEQUENCE [LARGE SCALE GENOMIC DNA]</scope>
    <source>
        <strain evidence="1">PRJEB14757</strain>
    </source>
</reference>
<gene>
    <name evidence="1" type="ORF">MTBBW1_1260036</name>
</gene>
<protein>
    <submittedName>
        <fullName evidence="1">Uncharacterized protein</fullName>
    </submittedName>
</protein>
<dbReference type="EMBL" id="FWEV01000031">
    <property type="protein sequence ID" value="SLM28114.1"/>
    <property type="molecule type" value="Genomic_DNA"/>
</dbReference>
<evidence type="ECO:0000313" key="2">
    <source>
        <dbReference type="Proteomes" id="UP000191931"/>
    </source>
</evidence>
<proteinExistence type="predicted"/>
<dbReference type="AlphaFoldDB" id="A0A1W1H6P8"/>
<organism evidence="1 2">
    <name type="scientific">Desulfamplus magnetovallimortis</name>
    <dbReference type="NCBI Taxonomy" id="1246637"/>
    <lineage>
        <taxon>Bacteria</taxon>
        <taxon>Pseudomonadati</taxon>
        <taxon>Thermodesulfobacteriota</taxon>
        <taxon>Desulfobacteria</taxon>
        <taxon>Desulfobacterales</taxon>
        <taxon>Desulfobacteraceae</taxon>
        <taxon>Desulfamplus</taxon>
    </lineage>
</organism>
<keyword evidence="2" id="KW-1185">Reference proteome</keyword>
<evidence type="ECO:0000313" key="1">
    <source>
        <dbReference type="EMBL" id="SLM28114.1"/>
    </source>
</evidence>
<accession>A0A1W1H6P8</accession>
<dbReference type="Proteomes" id="UP000191931">
    <property type="component" value="Unassembled WGS sequence"/>
</dbReference>
<name>A0A1W1H6P8_9BACT</name>